<feature type="signal peptide" evidence="7">
    <location>
        <begin position="1"/>
        <end position="22"/>
    </location>
</feature>
<evidence type="ECO:0000256" key="6">
    <source>
        <dbReference type="RuleBase" id="RU003856"/>
    </source>
</evidence>
<feature type="disulfide bond" evidence="5">
    <location>
        <begin position="86"/>
        <end position="94"/>
    </location>
</feature>
<comment type="similarity">
    <text evidence="1 6">Belongs to the Bowman-Birk serine protease inhibitor family.</text>
</comment>
<dbReference type="Gene3D" id="2.10.69.10">
    <property type="entry name" value="Cysteine Protease (Bromelain) Inhibitor, subunit H"/>
    <property type="match status" value="1"/>
</dbReference>
<name>A0A445J6B2_GLYSO</name>
<dbReference type="Gramene" id="XM_028392516.1">
    <property type="protein sequence ID" value="XP_028248317.1"/>
    <property type="gene ID" value="LOC114425572"/>
</dbReference>
<keyword evidence="7" id="KW-0732">Signal</keyword>
<evidence type="ECO:0000256" key="7">
    <source>
        <dbReference type="SAM" id="SignalP"/>
    </source>
</evidence>
<gene>
    <name evidence="9" type="ORF">D0Y65_025305</name>
</gene>
<feature type="chain" id="PRO_5019035931" evidence="7">
    <location>
        <begin position="23"/>
        <end position="122"/>
    </location>
</feature>
<evidence type="ECO:0000256" key="1">
    <source>
        <dbReference type="ARBA" id="ARBA00008506"/>
    </source>
</evidence>
<reference evidence="9 10" key="1">
    <citation type="submission" date="2018-09" db="EMBL/GenBank/DDBJ databases">
        <title>A high-quality reference genome of wild soybean provides a powerful tool to mine soybean genomes.</title>
        <authorList>
            <person name="Xie M."/>
            <person name="Chung C.Y.L."/>
            <person name="Li M.-W."/>
            <person name="Wong F.-L."/>
            <person name="Chan T.-F."/>
            <person name="Lam H.-M."/>
        </authorList>
    </citation>
    <scope>NUCLEOTIDE SEQUENCE [LARGE SCALE GENOMIC DNA]</scope>
    <source>
        <strain evidence="10">cv. W05</strain>
        <tissue evidence="9">Hypocotyl of etiolated seedlings</tissue>
    </source>
</reference>
<dbReference type="CDD" id="cd00023">
    <property type="entry name" value="BBI"/>
    <property type="match status" value="1"/>
</dbReference>
<evidence type="ECO:0000256" key="3">
    <source>
        <dbReference type="ARBA" id="ARBA00022900"/>
    </source>
</evidence>
<feature type="disulfide bond" evidence="5">
    <location>
        <begin position="81"/>
        <end position="96"/>
    </location>
</feature>
<feature type="disulfide bond" evidence="5">
    <location>
        <begin position="77"/>
        <end position="84"/>
    </location>
</feature>
<dbReference type="InterPro" id="IPR035995">
    <property type="entry name" value="Bowman-Birk_prot_inh"/>
</dbReference>
<keyword evidence="4 5" id="KW-1015">Disulfide bond</keyword>
<dbReference type="InterPro" id="IPR000877">
    <property type="entry name" value="Prot_inh_BBI"/>
</dbReference>
<protein>
    <submittedName>
        <fullName evidence="9">Bowman-Birk type proteinase inhibitor</fullName>
    </submittedName>
</protein>
<keyword evidence="2 6" id="KW-0646">Protease inhibitor</keyword>
<feature type="disulfide bond" evidence="5">
    <location>
        <begin position="54"/>
        <end position="107"/>
    </location>
</feature>
<feature type="disulfide bond" evidence="5">
    <location>
        <begin position="55"/>
        <end position="70"/>
    </location>
</feature>
<dbReference type="Proteomes" id="UP000289340">
    <property type="component" value="Chromosome 9"/>
</dbReference>
<dbReference type="GO" id="GO:0004867">
    <property type="term" value="F:serine-type endopeptidase inhibitor activity"/>
    <property type="evidence" value="ECO:0007669"/>
    <property type="project" value="UniProtKB-KW"/>
</dbReference>
<evidence type="ECO:0000313" key="10">
    <source>
        <dbReference type="Proteomes" id="UP000289340"/>
    </source>
</evidence>
<comment type="caution">
    <text evidence="9">The sequence shown here is derived from an EMBL/GenBank/DDBJ whole genome shotgun (WGS) entry which is preliminary data.</text>
</comment>
<dbReference type="SMART" id="SM00269">
    <property type="entry name" value="BowB"/>
    <property type="match status" value="1"/>
</dbReference>
<feature type="disulfide bond" evidence="5">
    <location>
        <begin position="60"/>
        <end position="68"/>
    </location>
</feature>
<accession>A0A445J6B2</accession>
<dbReference type="PANTHER" id="PTHR33479:SF18">
    <property type="entry name" value="INHIBITOR, PUTATIVE-RELATED"/>
    <property type="match status" value="1"/>
</dbReference>
<feature type="domain" description="Bowman-Birk serine protease inhibitors family" evidence="8">
    <location>
        <begin position="54"/>
        <end position="107"/>
    </location>
</feature>
<keyword evidence="10" id="KW-1185">Reference proteome</keyword>
<evidence type="ECO:0000256" key="4">
    <source>
        <dbReference type="ARBA" id="ARBA00023157"/>
    </source>
</evidence>
<dbReference type="GO" id="GO:0005576">
    <property type="term" value="C:extracellular region"/>
    <property type="evidence" value="ECO:0007669"/>
    <property type="project" value="InterPro"/>
</dbReference>
<proteinExistence type="inferred from homology"/>
<dbReference type="Pfam" id="PF00228">
    <property type="entry name" value="Bowman-Birk_leg"/>
    <property type="match status" value="1"/>
</dbReference>
<evidence type="ECO:0000256" key="5">
    <source>
        <dbReference type="PIRSR" id="PIRSR600877-51"/>
    </source>
</evidence>
<evidence type="ECO:0000259" key="8">
    <source>
        <dbReference type="SMART" id="SM00269"/>
    </source>
</evidence>
<dbReference type="SUPFAM" id="SSF57247">
    <property type="entry name" value="Bowman-Birk inhibitor, BBI"/>
    <property type="match status" value="1"/>
</dbReference>
<dbReference type="EMBL" id="QZWG01000009">
    <property type="protein sequence ID" value="RZB93943.1"/>
    <property type="molecule type" value="Genomic_DNA"/>
</dbReference>
<evidence type="ECO:0000256" key="2">
    <source>
        <dbReference type="ARBA" id="ARBA00022690"/>
    </source>
</evidence>
<keyword evidence="3 6" id="KW-0722">Serine protease inhibitor</keyword>
<feature type="disulfide bond" evidence="5">
    <location>
        <begin position="58"/>
        <end position="103"/>
    </location>
</feature>
<evidence type="ECO:0000313" key="9">
    <source>
        <dbReference type="EMBL" id="RZB93943.1"/>
    </source>
</evidence>
<sequence length="122" mass="13589">MELKKVGLVLFLLGFTATTVDATGFNPSSLITQLLPQIEGDSDDNYVKSNTEPCCDNCLCTNSIPPKCQCTDWAEDCHSACKGCICQRIWPPRCRCFDETDTCYDKCTSTSQETAKAHDRYN</sequence>
<dbReference type="AlphaFoldDB" id="A0A445J6B2"/>
<dbReference type="PANTHER" id="PTHR33479">
    <property type="entry name" value="BOWMAN-BIRK TYPE BRAN TRYPSIN INHIBITOR"/>
    <property type="match status" value="1"/>
</dbReference>
<organism evidence="9 10">
    <name type="scientific">Glycine soja</name>
    <name type="common">Wild soybean</name>
    <dbReference type="NCBI Taxonomy" id="3848"/>
    <lineage>
        <taxon>Eukaryota</taxon>
        <taxon>Viridiplantae</taxon>
        <taxon>Streptophyta</taxon>
        <taxon>Embryophyta</taxon>
        <taxon>Tracheophyta</taxon>
        <taxon>Spermatophyta</taxon>
        <taxon>Magnoliopsida</taxon>
        <taxon>eudicotyledons</taxon>
        <taxon>Gunneridae</taxon>
        <taxon>Pentapetalae</taxon>
        <taxon>rosids</taxon>
        <taxon>fabids</taxon>
        <taxon>Fabales</taxon>
        <taxon>Fabaceae</taxon>
        <taxon>Papilionoideae</taxon>
        <taxon>50 kb inversion clade</taxon>
        <taxon>NPAAA clade</taxon>
        <taxon>indigoferoid/millettioid clade</taxon>
        <taxon>Phaseoleae</taxon>
        <taxon>Glycine</taxon>
        <taxon>Glycine subgen. Soja</taxon>
    </lineage>
</organism>